<organism evidence="2 3">
    <name type="scientific">Symbiodinium natans</name>
    <dbReference type="NCBI Taxonomy" id="878477"/>
    <lineage>
        <taxon>Eukaryota</taxon>
        <taxon>Sar</taxon>
        <taxon>Alveolata</taxon>
        <taxon>Dinophyceae</taxon>
        <taxon>Suessiales</taxon>
        <taxon>Symbiodiniaceae</taxon>
        <taxon>Symbiodinium</taxon>
    </lineage>
</organism>
<feature type="transmembrane region" description="Helical" evidence="1">
    <location>
        <begin position="287"/>
        <end position="312"/>
    </location>
</feature>
<accession>A0A812J2T6</accession>
<evidence type="ECO:0000313" key="2">
    <source>
        <dbReference type="EMBL" id="CAE7197728.1"/>
    </source>
</evidence>
<dbReference type="AlphaFoldDB" id="A0A812J2T6"/>
<reference evidence="2" key="1">
    <citation type="submission" date="2021-02" db="EMBL/GenBank/DDBJ databases">
        <authorList>
            <person name="Dougan E. K."/>
            <person name="Rhodes N."/>
            <person name="Thang M."/>
            <person name="Chan C."/>
        </authorList>
    </citation>
    <scope>NUCLEOTIDE SEQUENCE</scope>
</reference>
<keyword evidence="1" id="KW-1133">Transmembrane helix</keyword>
<gene>
    <name evidence="2" type="ORF">SNAT2548_LOCUS5632</name>
</gene>
<feature type="transmembrane region" description="Helical" evidence="1">
    <location>
        <begin position="151"/>
        <end position="175"/>
    </location>
</feature>
<feature type="transmembrane region" description="Helical" evidence="1">
    <location>
        <begin position="347"/>
        <end position="365"/>
    </location>
</feature>
<keyword evidence="1" id="KW-0472">Membrane</keyword>
<protein>
    <submittedName>
        <fullName evidence="2">Uncharacterized protein</fullName>
    </submittedName>
</protein>
<evidence type="ECO:0000256" key="1">
    <source>
        <dbReference type="SAM" id="Phobius"/>
    </source>
</evidence>
<feature type="transmembrane region" description="Helical" evidence="1">
    <location>
        <begin position="187"/>
        <end position="206"/>
    </location>
</feature>
<proteinExistence type="predicted"/>
<dbReference type="EMBL" id="CAJNDS010000361">
    <property type="protein sequence ID" value="CAE7197728.1"/>
    <property type="molecule type" value="Genomic_DNA"/>
</dbReference>
<dbReference type="Proteomes" id="UP000604046">
    <property type="component" value="Unassembled WGS sequence"/>
</dbReference>
<evidence type="ECO:0000313" key="3">
    <source>
        <dbReference type="Proteomes" id="UP000604046"/>
    </source>
</evidence>
<sequence length="462" mass="50839">MPDFSQHAWKLEPVFTPAVGQMYMLKARTLPPSAIDALGNVCAGTVDVITLHGCSIACAGGAKTFPIKLPEALCDRGLFRAASALQILGGLGEVFAEGLTGVIGAAEAPREGDATAGDGAFGGTECVSRVEVFISHTWSSGRWPKYLSMCYFLNLGIAVKMALATWVLNIVALTMMEERAHLCDRHYLFPVLIEFPILVFFVFFFFGQQISGSCWAPSLWLDKLCIHQTNQSLKAQQVAALPVFVARSARMLVLWDDTYFERLWCNMEMATFAKYAASPEKMEFLPLWLAPWVLSSVLLDLLGVTLVCVWQASSGNEGDVNIVAKLGAAQVGGSSDIRLFLHMFFEVFPSFLCYLPVALPTMLSFKRKIQGHRLMLEQMASFDLKNAKCSVEADRPLVEEQVALHFQAERDHEVIVAGAMEPASDHVEAEDSRNYVNNGRNFMNDGRIYPCTLAAQFPGGLP</sequence>
<keyword evidence="1" id="KW-0812">Transmembrane</keyword>
<name>A0A812J2T6_9DINO</name>
<comment type="caution">
    <text evidence="2">The sequence shown here is derived from an EMBL/GenBank/DDBJ whole genome shotgun (WGS) entry which is preliminary data.</text>
</comment>
<keyword evidence="3" id="KW-1185">Reference proteome</keyword>